<comment type="cofactor">
    <cofactor evidence="1">
        <name>Mg(2+)</name>
        <dbReference type="ChEBI" id="CHEBI:18420"/>
    </cofactor>
</comment>
<evidence type="ECO:0000259" key="4">
    <source>
        <dbReference type="PROSITE" id="PS51462"/>
    </source>
</evidence>
<keyword evidence="6" id="KW-1185">Reference proteome</keyword>
<dbReference type="Pfam" id="PF00293">
    <property type="entry name" value="NUDIX"/>
    <property type="match status" value="1"/>
</dbReference>
<dbReference type="InterPro" id="IPR020084">
    <property type="entry name" value="NUDIX_hydrolase_CS"/>
</dbReference>
<dbReference type="OrthoDB" id="9806150at2"/>
<dbReference type="GO" id="GO:0006753">
    <property type="term" value="P:nucleoside phosphate metabolic process"/>
    <property type="evidence" value="ECO:0007669"/>
    <property type="project" value="TreeGrafter"/>
</dbReference>
<evidence type="ECO:0000256" key="1">
    <source>
        <dbReference type="ARBA" id="ARBA00001946"/>
    </source>
</evidence>
<dbReference type="Gene3D" id="3.90.79.10">
    <property type="entry name" value="Nucleoside Triphosphate Pyrophosphohydrolase"/>
    <property type="match status" value="1"/>
</dbReference>
<dbReference type="SUPFAM" id="SSF55811">
    <property type="entry name" value="Nudix"/>
    <property type="match status" value="1"/>
</dbReference>
<evidence type="ECO:0000313" key="5">
    <source>
        <dbReference type="EMBL" id="SEQ12582.1"/>
    </source>
</evidence>
<dbReference type="RefSeq" id="WP_091772986.1">
    <property type="nucleotide sequence ID" value="NZ_FOES01000007.1"/>
</dbReference>
<dbReference type="PANTHER" id="PTHR11839:SF18">
    <property type="entry name" value="NUDIX HYDROLASE DOMAIN-CONTAINING PROTEIN"/>
    <property type="match status" value="1"/>
</dbReference>
<accession>A0A1H9DGF0</accession>
<dbReference type="EMBL" id="FOES01000007">
    <property type="protein sequence ID" value="SEQ12582.1"/>
    <property type="molecule type" value="Genomic_DNA"/>
</dbReference>
<dbReference type="CDD" id="cd03424">
    <property type="entry name" value="NUDIX_ADPRase_Nudt5_UGPPase_Nudt14"/>
    <property type="match status" value="1"/>
</dbReference>
<dbReference type="GO" id="GO:0019693">
    <property type="term" value="P:ribose phosphate metabolic process"/>
    <property type="evidence" value="ECO:0007669"/>
    <property type="project" value="TreeGrafter"/>
</dbReference>
<comment type="similarity">
    <text evidence="3">Belongs to the Nudix hydrolase family.</text>
</comment>
<gene>
    <name evidence="5" type="ORF">SAMN05216362_10711</name>
</gene>
<evidence type="ECO:0000313" key="6">
    <source>
        <dbReference type="Proteomes" id="UP000199427"/>
    </source>
</evidence>
<dbReference type="InterPro" id="IPR020476">
    <property type="entry name" value="Nudix_hydrolase"/>
</dbReference>
<dbReference type="PROSITE" id="PS00893">
    <property type="entry name" value="NUDIX_BOX"/>
    <property type="match status" value="1"/>
</dbReference>
<dbReference type="AlphaFoldDB" id="A0A1H9DGF0"/>
<dbReference type="PANTHER" id="PTHR11839">
    <property type="entry name" value="UDP/ADP-SUGAR PYROPHOSPHATASE"/>
    <property type="match status" value="1"/>
</dbReference>
<name>A0A1H9DGF0_9BACI</name>
<organism evidence="5 6">
    <name type="scientific">Piscibacillus halophilus</name>
    <dbReference type="NCBI Taxonomy" id="571933"/>
    <lineage>
        <taxon>Bacteria</taxon>
        <taxon>Bacillati</taxon>
        <taxon>Bacillota</taxon>
        <taxon>Bacilli</taxon>
        <taxon>Bacillales</taxon>
        <taxon>Bacillaceae</taxon>
        <taxon>Piscibacillus</taxon>
    </lineage>
</organism>
<dbReference type="Proteomes" id="UP000199427">
    <property type="component" value="Unassembled WGS sequence"/>
</dbReference>
<evidence type="ECO:0000256" key="2">
    <source>
        <dbReference type="ARBA" id="ARBA00022801"/>
    </source>
</evidence>
<dbReference type="PROSITE" id="PS51462">
    <property type="entry name" value="NUDIX"/>
    <property type="match status" value="1"/>
</dbReference>
<dbReference type="InterPro" id="IPR000086">
    <property type="entry name" value="NUDIX_hydrolase_dom"/>
</dbReference>
<sequence>MPDGKVIDSYYVHEYSDWVNAVVLTKNNQIILVNQYRHAGGDSFLEIPAGKIEVGETYSEGILREVREETGYTSKANPIKIGEFMVNPAIQNNKVVTFLILEAYKAGEQCLDEFEDLSIHTYDFDELDELIKMNKIKTQLFTVHAYYTVKDYLKHE</sequence>
<dbReference type="GO" id="GO:0005829">
    <property type="term" value="C:cytosol"/>
    <property type="evidence" value="ECO:0007669"/>
    <property type="project" value="TreeGrafter"/>
</dbReference>
<feature type="domain" description="Nudix hydrolase" evidence="4">
    <location>
        <begin position="14"/>
        <end position="144"/>
    </location>
</feature>
<reference evidence="5 6" key="1">
    <citation type="submission" date="2016-10" db="EMBL/GenBank/DDBJ databases">
        <authorList>
            <person name="de Groot N.N."/>
        </authorList>
    </citation>
    <scope>NUCLEOTIDE SEQUENCE [LARGE SCALE GENOMIC DNA]</scope>
    <source>
        <strain evidence="5 6">DSM 21633</strain>
    </source>
</reference>
<evidence type="ECO:0000256" key="3">
    <source>
        <dbReference type="RuleBase" id="RU003476"/>
    </source>
</evidence>
<keyword evidence="2 3" id="KW-0378">Hydrolase</keyword>
<dbReference type="GO" id="GO:0016462">
    <property type="term" value="F:pyrophosphatase activity"/>
    <property type="evidence" value="ECO:0007669"/>
    <property type="project" value="UniProtKB-ARBA"/>
</dbReference>
<dbReference type="PRINTS" id="PR00502">
    <property type="entry name" value="NUDIXFAMILY"/>
</dbReference>
<dbReference type="InterPro" id="IPR015797">
    <property type="entry name" value="NUDIX_hydrolase-like_dom_sf"/>
</dbReference>
<protein>
    <submittedName>
        <fullName evidence="5">ADP-ribose pyrophosphatase YjhB, NUDIX family</fullName>
    </submittedName>
</protein>
<dbReference type="STRING" id="571933.SAMN05216362_10711"/>
<proteinExistence type="inferred from homology"/>